<dbReference type="CDD" id="cd07324">
    <property type="entry name" value="M48C_Oma1-like"/>
    <property type="match status" value="1"/>
</dbReference>
<dbReference type="PATRIC" id="fig|572479.3.peg.476"/>
<proteinExistence type="inferred from homology"/>
<dbReference type="PANTHER" id="PTHR22726:SF1">
    <property type="entry name" value="METALLOENDOPEPTIDASE OMA1, MITOCHONDRIAL"/>
    <property type="match status" value="1"/>
</dbReference>
<dbReference type="OrthoDB" id="9810445at2"/>
<gene>
    <name evidence="8" type="ordered locus">Hprae_0472</name>
</gene>
<evidence type="ECO:0000313" key="8">
    <source>
        <dbReference type="EMBL" id="ADO76626.1"/>
    </source>
</evidence>
<evidence type="ECO:0000256" key="6">
    <source>
        <dbReference type="RuleBase" id="RU003983"/>
    </source>
</evidence>
<evidence type="ECO:0000256" key="4">
    <source>
        <dbReference type="ARBA" id="ARBA00022833"/>
    </source>
</evidence>
<keyword evidence="1 6" id="KW-0645">Protease</keyword>
<keyword evidence="9" id="KW-1185">Reference proteome</keyword>
<dbReference type="InterPro" id="IPR051156">
    <property type="entry name" value="Mito/Outer_Membr_Metalloprot"/>
</dbReference>
<dbReference type="KEGG" id="hpk:Hprae_0472"/>
<dbReference type="eggNOG" id="COG0501">
    <property type="taxonomic scope" value="Bacteria"/>
</dbReference>
<name>E3DP75_HALPG</name>
<evidence type="ECO:0000256" key="1">
    <source>
        <dbReference type="ARBA" id="ARBA00022670"/>
    </source>
</evidence>
<comment type="similarity">
    <text evidence="6">Belongs to the peptidase M48 family.</text>
</comment>
<comment type="cofactor">
    <cofactor evidence="6">
        <name>Zn(2+)</name>
        <dbReference type="ChEBI" id="CHEBI:29105"/>
    </cofactor>
    <text evidence="6">Binds 1 zinc ion per subunit.</text>
</comment>
<dbReference type="Pfam" id="PF01435">
    <property type="entry name" value="Peptidase_M48"/>
    <property type="match status" value="1"/>
</dbReference>
<organism evidence="8 9">
    <name type="scientific">Halanaerobium praevalens (strain ATCC 33744 / DSM 2228 / GSL)</name>
    <dbReference type="NCBI Taxonomy" id="572479"/>
    <lineage>
        <taxon>Bacteria</taxon>
        <taxon>Bacillati</taxon>
        <taxon>Bacillota</taxon>
        <taxon>Clostridia</taxon>
        <taxon>Halanaerobiales</taxon>
        <taxon>Halanaerobiaceae</taxon>
        <taxon>Halanaerobium</taxon>
    </lineage>
</organism>
<dbReference type="GO" id="GO:0016020">
    <property type="term" value="C:membrane"/>
    <property type="evidence" value="ECO:0007669"/>
    <property type="project" value="TreeGrafter"/>
</dbReference>
<keyword evidence="5 6" id="KW-0482">Metalloprotease</keyword>
<keyword evidence="4 6" id="KW-0862">Zinc</keyword>
<reference evidence="9" key="1">
    <citation type="submission" date="2010-10" db="EMBL/GenBank/DDBJ databases">
        <title>The complete genome of Halanaerobium praevalens DSM 2228.</title>
        <authorList>
            <consortium name="US DOE Joint Genome Institute (JGI-PGF)"/>
            <person name="Lucas S."/>
            <person name="Copeland A."/>
            <person name="Lapidus A."/>
            <person name="Glavina del Rio T."/>
            <person name="Dalin E."/>
            <person name="Tice H."/>
            <person name="Bruce D."/>
            <person name="Goodwin L."/>
            <person name="Pitluck S."/>
            <person name="Kyrpides N."/>
            <person name="Mavromatis K."/>
            <person name="Ivanova N."/>
            <person name="Ovchinnikova G."/>
            <person name="Chertkov O."/>
            <person name="Detter J.C."/>
            <person name="Han C."/>
            <person name="Larimer F."/>
            <person name="Land M."/>
            <person name="Hauser L."/>
            <person name="Markowitz V."/>
            <person name="Cheng J.-F."/>
            <person name="Hugenholtz P."/>
            <person name="Woyke T."/>
            <person name="Wu D."/>
            <person name="Tindall B."/>
            <person name="Pomrenke H.G."/>
            <person name="Brambilla E."/>
            <person name="Klenk H.-P."/>
            <person name="Eisen J.A."/>
        </authorList>
    </citation>
    <scope>NUCLEOTIDE SEQUENCE [LARGE SCALE GENOMIC DNA]</scope>
    <source>
        <strain evidence="9">ATCC 33744 / DSM 2228 / GSL</strain>
    </source>
</reference>
<dbReference type="EMBL" id="CP002175">
    <property type="protein sequence ID" value="ADO76626.1"/>
    <property type="molecule type" value="Genomic_DNA"/>
</dbReference>
<dbReference type="GO" id="GO:0051603">
    <property type="term" value="P:proteolysis involved in protein catabolic process"/>
    <property type="evidence" value="ECO:0007669"/>
    <property type="project" value="TreeGrafter"/>
</dbReference>
<dbReference type="STRING" id="572479.Hprae_0472"/>
<protein>
    <submittedName>
        <fullName evidence="8">Peptidase M48 Ste24p</fullName>
    </submittedName>
</protein>
<keyword evidence="3 6" id="KW-0378">Hydrolase</keyword>
<dbReference type="AlphaFoldDB" id="E3DP75"/>
<feature type="domain" description="Peptidase M48" evidence="7">
    <location>
        <begin position="73"/>
        <end position="235"/>
    </location>
</feature>
<accession>E3DP75</accession>
<dbReference type="PANTHER" id="PTHR22726">
    <property type="entry name" value="METALLOENDOPEPTIDASE OMA1"/>
    <property type="match status" value="1"/>
</dbReference>
<evidence type="ECO:0000259" key="7">
    <source>
        <dbReference type="Pfam" id="PF01435"/>
    </source>
</evidence>
<reference evidence="8 9" key="2">
    <citation type="journal article" date="2011" name="Stand. Genomic Sci.">
        <title>Complete genome sequence of the extremely halophilic Halanaerobium praevalens type strain (GSL).</title>
        <authorList>
            <person name="Ivanova N."/>
            <person name="Sikorski J."/>
            <person name="Chertkov O."/>
            <person name="Nolan M."/>
            <person name="Lucas S."/>
            <person name="Hammon N."/>
            <person name="Deshpande S."/>
            <person name="Cheng J.F."/>
            <person name="Tapia R."/>
            <person name="Han C."/>
            <person name="Goodwin L."/>
            <person name="Pitluck S."/>
            <person name="Huntemann M."/>
            <person name="Liolios K."/>
            <person name="Pagani I."/>
            <person name="Mavromatis K."/>
            <person name="Ovchinikova G."/>
            <person name="Pati A."/>
            <person name="Chen A."/>
            <person name="Palaniappan K."/>
            <person name="Land M."/>
            <person name="Hauser L."/>
            <person name="Brambilla E.M."/>
            <person name="Kannan K.P."/>
            <person name="Rohde M."/>
            <person name="Tindall B.J."/>
            <person name="Goker M."/>
            <person name="Detter J.C."/>
            <person name="Woyke T."/>
            <person name="Bristow J."/>
            <person name="Eisen J.A."/>
            <person name="Markowitz V."/>
            <person name="Hugenholtz P."/>
            <person name="Kyrpides N.C."/>
            <person name="Klenk H.P."/>
            <person name="Lapidus A."/>
        </authorList>
    </citation>
    <scope>NUCLEOTIDE SEQUENCE [LARGE SCALE GENOMIC DNA]</scope>
    <source>
        <strain evidence="9">ATCC 33744 / DSM 2228 / GSL</strain>
    </source>
</reference>
<dbReference type="GO" id="GO:0046872">
    <property type="term" value="F:metal ion binding"/>
    <property type="evidence" value="ECO:0007669"/>
    <property type="project" value="UniProtKB-KW"/>
</dbReference>
<sequence>MVKLRFKKICLIFILSILIASSFINPVLAFSDYEQDVAQRIYQDLAQQYRIKEFEQNSLEYKTLKKLEANIIHPKFKEEEFRLHYIDDKLINAYYIGDGNIMIFRGLLEKLESEAQLAALISHEMGHAVNEHLSEDLERNLGLSLLNLLFNHFTDNQYQTITNIAQNLIANGYSREQERESDIYGFDLMLRSDYNPQALVELMQIFAKNSKNNKLLEFTQTHPIPESRIEYLEKRIGKQQNKKEKALQIAKEKDETERIEIKTNKKQTKNFTNQIISFAYPQSWQLKKEKNLTAEMEFKYSLQTEEARGEIFLLDLTKKEFMQTAAKQFNFESLRAVEKGFEIKKEKLSQAKLNIYRLQIAKGDKVGLKYFISPKDKQLMLNFDFRVKIKELNQFDKKIKTLIDSLDYK</sequence>
<evidence type="ECO:0000256" key="2">
    <source>
        <dbReference type="ARBA" id="ARBA00022723"/>
    </source>
</evidence>
<dbReference type="Proteomes" id="UP000006866">
    <property type="component" value="Chromosome"/>
</dbReference>
<evidence type="ECO:0000313" key="9">
    <source>
        <dbReference type="Proteomes" id="UP000006866"/>
    </source>
</evidence>
<keyword evidence="2" id="KW-0479">Metal-binding</keyword>
<dbReference type="Gene3D" id="3.30.2010.10">
    <property type="entry name" value="Metalloproteases ('zincins'), catalytic domain"/>
    <property type="match status" value="1"/>
</dbReference>
<dbReference type="RefSeq" id="WP_014552659.1">
    <property type="nucleotide sequence ID" value="NC_017455.1"/>
</dbReference>
<dbReference type="GO" id="GO:0004222">
    <property type="term" value="F:metalloendopeptidase activity"/>
    <property type="evidence" value="ECO:0007669"/>
    <property type="project" value="InterPro"/>
</dbReference>
<evidence type="ECO:0000256" key="5">
    <source>
        <dbReference type="ARBA" id="ARBA00023049"/>
    </source>
</evidence>
<evidence type="ECO:0000256" key="3">
    <source>
        <dbReference type="ARBA" id="ARBA00022801"/>
    </source>
</evidence>
<dbReference type="InterPro" id="IPR001915">
    <property type="entry name" value="Peptidase_M48"/>
</dbReference>
<dbReference type="HOGENOM" id="CLU_672274_0_0_9"/>